<dbReference type="OrthoDB" id="1052757at2759"/>
<protein>
    <submittedName>
        <fullName evidence="2">Uncharacterized protein</fullName>
    </submittedName>
</protein>
<reference evidence="2" key="1">
    <citation type="submission" date="2021-08" db="EMBL/GenBank/DDBJ databases">
        <title>WGS assembly of Ceratopteris richardii.</title>
        <authorList>
            <person name="Marchant D.B."/>
            <person name="Chen G."/>
            <person name="Jenkins J."/>
            <person name="Shu S."/>
            <person name="Leebens-Mack J."/>
            <person name="Grimwood J."/>
            <person name="Schmutz J."/>
            <person name="Soltis P."/>
            <person name="Soltis D."/>
            <person name="Chen Z.-H."/>
        </authorList>
    </citation>
    <scope>NUCLEOTIDE SEQUENCE</scope>
    <source>
        <strain evidence="2">Whitten #5841</strain>
        <tissue evidence="2">Leaf</tissue>
    </source>
</reference>
<accession>A0A8T2VCU5</accession>
<dbReference type="PANTHER" id="PTHR35296:SF3">
    <property type="entry name" value="EXPRESSED PROTEIN"/>
    <property type="match status" value="1"/>
</dbReference>
<evidence type="ECO:0000313" key="3">
    <source>
        <dbReference type="Proteomes" id="UP000825935"/>
    </source>
</evidence>
<dbReference type="OMA" id="ARTWPIN"/>
<evidence type="ECO:0000256" key="1">
    <source>
        <dbReference type="ARBA" id="ARBA00006974"/>
    </source>
</evidence>
<comment type="similarity">
    <text evidence="1">Belongs to the ARG7 family.</text>
</comment>
<organism evidence="2 3">
    <name type="scientific">Ceratopteris richardii</name>
    <name type="common">Triangle waterfern</name>
    <dbReference type="NCBI Taxonomy" id="49495"/>
    <lineage>
        <taxon>Eukaryota</taxon>
        <taxon>Viridiplantae</taxon>
        <taxon>Streptophyta</taxon>
        <taxon>Embryophyta</taxon>
        <taxon>Tracheophyta</taxon>
        <taxon>Polypodiopsida</taxon>
        <taxon>Polypodiidae</taxon>
        <taxon>Polypodiales</taxon>
        <taxon>Pteridineae</taxon>
        <taxon>Pteridaceae</taxon>
        <taxon>Parkerioideae</taxon>
        <taxon>Ceratopteris</taxon>
    </lineage>
</organism>
<dbReference type="InterPro" id="IPR003676">
    <property type="entry name" value="SAUR_fam"/>
</dbReference>
<sequence length="144" mass="16661">MSTPSCSIKDIFCRFRPGSSSSSYQPLRCLPDFTETDELRGASSSWKKRRQLVPVVTGKDREVFYVDPHVLKHWVLQDLLQKEMVDEDTLYGCKGDGKRRLSRPISLNCDAILFEFFLWLIENNDPSLRDLNLGDLMEFYSSES</sequence>
<evidence type="ECO:0000313" key="2">
    <source>
        <dbReference type="EMBL" id="KAH7443445.1"/>
    </source>
</evidence>
<proteinExistence type="inferred from homology"/>
<comment type="caution">
    <text evidence="2">The sequence shown here is derived from an EMBL/GenBank/DDBJ whole genome shotgun (WGS) entry which is preliminary data.</text>
</comment>
<dbReference type="EMBL" id="CM035407">
    <property type="protein sequence ID" value="KAH7443445.1"/>
    <property type="molecule type" value="Genomic_DNA"/>
</dbReference>
<dbReference type="GO" id="GO:0009733">
    <property type="term" value="P:response to auxin"/>
    <property type="evidence" value="ECO:0007669"/>
    <property type="project" value="InterPro"/>
</dbReference>
<dbReference type="PANTHER" id="PTHR35296">
    <property type="entry name" value="EXPRESSED PROTEIN"/>
    <property type="match status" value="1"/>
</dbReference>
<dbReference type="AlphaFoldDB" id="A0A8T2VCU5"/>
<name>A0A8T2VCU5_CERRI</name>
<gene>
    <name evidence="2" type="ORF">KP509_02G035000</name>
</gene>
<dbReference type="Proteomes" id="UP000825935">
    <property type="component" value="Chromosome 2"/>
</dbReference>
<keyword evidence="3" id="KW-1185">Reference proteome</keyword>
<dbReference type="Pfam" id="PF02519">
    <property type="entry name" value="Auxin_inducible"/>
    <property type="match status" value="1"/>
</dbReference>